<gene>
    <name evidence="2" type="ORF">Natoc_3542</name>
</gene>
<dbReference type="eggNOG" id="arCOG02611">
    <property type="taxonomic scope" value="Archaea"/>
</dbReference>
<feature type="compositionally biased region" description="Basic and acidic residues" evidence="1">
    <location>
        <begin position="148"/>
        <end position="162"/>
    </location>
</feature>
<feature type="compositionally biased region" description="Polar residues" evidence="1">
    <location>
        <begin position="163"/>
        <end position="174"/>
    </location>
</feature>
<feature type="compositionally biased region" description="Basic and acidic residues" evidence="1">
    <location>
        <begin position="297"/>
        <end position="309"/>
    </location>
</feature>
<accession>L0K1T3</accession>
<feature type="compositionally biased region" description="Basic and acidic residues" evidence="1">
    <location>
        <begin position="243"/>
        <end position="258"/>
    </location>
</feature>
<feature type="compositionally biased region" description="Basic and acidic residues" evidence="1">
    <location>
        <begin position="274"/>
        <end position="288"/>
    </location>
</feature>
<evidence type="ECO:0000256" key="1">
    <source>
        <dbReference type="SAM" id="MobiDB-lite"/>
    </source>
</evidence>
<dbReference type="HOGENOM" id="CLU_751444_0_0_2"/>
<dbReference type="Pfam" id="PF13412">
    <property type="entry name" value="HTH_24"/>
    <property type="match status" value="1"/>
</dbReference>
<dbReference type="AlphaFoldDB" id="L0K1T3"/>
<dbReference type="Gene3D" id="1.10.10.10">
    <property type="entry name" value="Winged helix-like DNA-binding domain superfamily/Winged helix DNA-binding domain"/>
    <property type="match status" value="1"/>
</dbReference>
<feature type="compositionally biased region" description="Acidic residues" evidence="1">
    <location>
        <begin position="231"/>
        <end position="242"/>
    </location>
</feature>
<dbReference type="InterPro" id="IPR036388">
    <property type="entry name" value="WH-like_DNA-bd_sf"/>
</dbReference>
<dbReference type="SUPFAM" id="SSF46785">
    <property type="entry name" value="Winged helix' DNA-binding domain"/>
    <property type="match status" value="1"/>
</dbReference>
<evidence type="ECO:0000313" key="2">
    <source>
        <dbReference type="EMBL" id="AGB39267.1"/>
    </source>
</evidence>
<feature type="compositionally biased region" description="Polar residues" evidence="1">
    <location>
        <begin position="260"/>
        <end position="273"/>
    </location>
</feature>
<protein>
    <submittedName>
        <fullName evidence="2">Uncharacterized protein</fullName>
    </submittedName>
</protein>
<reference evidence="2 3" key="1">
    <citation type="submission" date="2012-11" db="EMBL/GenBank/DDBJ databases">
        <title>FINISHED of Natronococcus occultus SP4, DSM 3396.</title>
        <authorList>
            <consortium name="DOE Joint Genome Institute"/>
            <person name="Eisen J."/>
            <person name="Huntemann M."/>
            <person name="Wei C.-L."/>
            <person name="Han J."/>
            <person name="Detter J.C."/>
            <person name="Han C."/>
            <person name="Tapia R."/>
            <person name="Chen A."/>
            <person name="Kyrpides N."/>
            <person name="Mavromatis K."/>
            <person name="Markowitz V."/>
            <person name="Szeto E."/>
            <person name="Ivanova N."/>
            <person name="Mikhailova N."/>
            <person name="Ovchinnikova G."/>
            <person name="Pagani I."/>
            <person name="Pati A."/>
            <person name="Goodwin L."/>
            <person name="Nordberg H.P."/>
            <person name="Cantor M.N."/>
            <person name="Hua S.X."/>
            <person name="Woyke T."/>
            <person name="Eisen J."/>
            <person name="Klenk H.-P."/>
            <person name="Klenk H.-P."/>
        </authorList>
    </citation>
    <scope>NUCLEOTIDE SEQUENCE [LARGE SCALE GENOMIC DNA]</scope>
    <source>
        <strain evidence="2 3">SP4</strain>
    </source>
</reference>
<feature type="region of interest" description="Disordered" evidence="1">
    <location>
        <begin position="1"/>
        <end position="30"/>
    </location>
</feature>
<evidence type="ECO:0000313" key="3">
    <source>
        <dbReference type="Proteomes" id="UP000010878"/>
    </source>
</evidence>
<dbReference type="InterPro" id="IPR036390">
    <property type="entry name" value="WH_DNA-bd_sf"/>
</dbReference>
<proteinExistence type="predicted"/>
<sequence>MTSYHNWGVEMSNSTTSVKNPHQEKARVPRAVIHKKILDAAESRPDASIEAIAEDVNGATTQMVERVLEEYGDPATPSGESEGGEEEDTDLTTSKTNSEPKNPDTEEITDDNEAETDCRLEDGNEETADSEPDTGIEMPAEKGEEDGGDQRSETMEPVRNGHESQATSSLTASELTEKQLETLREIYRRPSATQAELGDTLGVTSATINQRVNTIAGFDWTNRQHIVGELFENEATNDDETTEADRSVDSDSDARCDSSIESSKNADTSSESVNSREEQPKAESDAVRSRASSTEGSTRDREHEREDHVLTGTSSRVTADSLEELEELETRITVLADQVEMLTDRSAEHSLSSLSPELIHKIVHACLTAEHISQEEELRILRSLVATGSE</sequence>
<feature type="region of interest" description="Disordered" evidence="1">
    <location>
        <begin position="231"/>
        <end position="318"/>
    </location>
</feature>
<organism evidence="2 3">
    <name type="scientific">Natronococcus occultus SP4</name>
    <dbReference type="NCBI Taxonomy" id="694430"/>
    <lineage>
        <taxon>Archaea</taxon>
        <taxon>Methanobacteriati</taxon>
        <taxon>Methanobacteriota</taxon>
        <taxon>Stenosarchaea group</taxon>
        <taxon>Halobacteria</taxon>
        <taxon>Halobacteriales</taxon>
        <taxon>Natrialbaceae</taxon>
        <taxon>Natronococcus</taxon>
    </lineage>
</organism>
<feature type="compositionally biased region" description="Acidic residues" evidence="1">
    <location>
        <begin position="123"/>
        <end position="134"/>
    </location>
</feature>
<feature type="compositionally biased region" description="Polar residues" evidence="1">
    <location>
        <begin position="1"/>
        <end position="20"/>
    </location>
</feature>
<dbReference type="KEGG" id="nou:Natoc_3542"/>
<name>L0K1T3_9EURY</name>
<keyword evidence="3" id="KW-1185">Reference proteome</keyword>
<feature type="compositionally biased region" description="Acidic residues" evidence="1">
    <location>
        <begin position="105"/>
        <end position="115"/>
    </location>
</feature>
<feature type="compositionally biased region" description="Polar residues" evidence="1">
    <location>
        <begin position="91"/>
        <end position="100"/>
    </location>
</feature>
<dbReference type="Proteomes" id="UP000010878">
    <property type="component" value="Chromosome"/>
</dbReference>
<feature type="region of interest" description="Disordered" evidence="1">
    <location>
        <begin position="64"/>
        <end position="176"/>
    </location>
</feature>
<dbReference type="EMBL" id="CP003929">
    <property type="protein sequence ID" value="AGB39267.1"/>
    <property type="molecule type" value="Genomic_DNA"/>
</dbReference>